<dbReference type="InterPro" id="IPR035394">
    <property type="entry name" value="Glyco_hydro_59_dom"/>
</dbReference>
<comment type="similarity">
    <text evidence="2">Belongs to the glycosyl hydrolase 59 family.</text>
</comment>
<feature type="signal peptide" evidence="21">
    <location>
        <begin position="1"/>
        <end position="22"/>
    </location>
</feature>
<name>A0AAE0V6Y2_9TELE</name>
<comment type="subcellular location">
    <subcellularLocation>
        <location evidence="1">Lysosome</location>
    </subcellularLocation>
</comment>
<evidence type="ECO:0000256" key="17">
    <source>
        <dbReference type="ARBA" id="ARBA00048813"/>
    </source>
</evidence>
<dbReference type="SUPFAM" id="SSF51445">
    <property type="entry name" value="(Trans)glycosidases"/>
    <property type="match status" value="1"/>
</dbReference>
<dbReference type="FunFam" id="3.20.20.70:FF:000091">
    <property type="entry name" value="galactocerebrosidase precursor"/>
    <property type="match status" value="1"/>
</dbReference>
<dbReference type="PANTHER" id="PTHR15172">
    <property type="entry name" value="GALACTOCEREBROSIDASE"/>
    <property type="match status" value="1"/>
</dbReference>
<feature type="active site" description="Proton donor/acceptor" evidence="19">
    <location>
        <position position="181"/>
    </location>
</feature>
<gene>
    <name evidence="23" type="ORF">QTP70_022442</name>
</gene>
<evidence type="ECO:0000256" key="8">
    <source>
        <dbReference type="ARBA" id="ARBA00022963"/>
    </source>
</evidence>
<evidence type="ECO:0000256" key="14">
    <source>
        <dbReference type="ARBA" id="ARBA00023982"/>
    </source>
</evidence>
<evidence type="ECO:0000256" key="13">
    <source>
        <dbReference type="ARBA" id="ARBA00023295"/>
    </source>
</evidence>
<keyword evidence="11" id="KW-0325">Glycoprotein</keyword>
<evidence type="ECO:0000259" key="22">
    <source>
        <dbReference type="PROSITE" id="PS50011"/>
    </source>
</evidence>
<dbReference type="Pfam" id="PF02057">
    <property type="entry name" value="Glyco_hydro_59"/>
    <property type="match status" value="1"/>
</dbReference>
<feature type="domain" description="Protein kinase" evidence="22">
    <location>
        <begin position="766"/>
        <end position="1058"/>
    </location>
</feature>
<comment type="caution">
    <text evidence="23">The sequence shown here is derived from an EMBL/GenBank/DDBJ whole genome shotgun (WGS) entry which is preliminary data.</text>
</comment>
<comment type="function">
    <text evidence="18">Hydrolyzes the galactose ester bonds of glycolipids such as galactosylceramide and galactosylsphingosine.</text>
</comment>
<dbReference type="Gene3D" id="2.60.120.560">
    <property type="entry name" value="Exo-inulinase, domain 1"/>
    <property type="match status" value="1"/>
</dbReference>
<dbReference type="PROSITE" id="PS50011">
    <property type="entry name" value="PROTEIN_KINASE_DOM"/>
    <property type="match status" value="1"/>
</dbReference>
<dbReference type="Proteomes" id="UP001274896">
    <property type="component" value="Unassembled WGS sequence"/>
</dbReference>
<dbReference type="EC" id="3.2.1.46" evidence="3"/>
<dbReference type="InterPro" id="IPR000719">
    <property type="entry name" value="Prot_kinase_dom"/>
</dbReference>
<dbReference type="GO" id="GO:0005524">
    <property type="term" value="F:ATP binding"/>
    <property type="evidence" value="ECO:0007669"/>
    <property type="project" value="InterPro"/>
</dbReference>
<evidence type="ECO:0000256" key="11">
    <source>
        <dbReference type="ARBA" id="ARBA00023180"/>
    </source>
</evidence>
<keyword evidence="8" id="KW-0442">Lipid degradation</keyword>
<feature type="chain" id="PRO_5042275909" description="Galactocerebrosidase" evidence="21">
    <location>
        <begin position="23"/>
        <end position="1060"/>
    </location>
</feature>
<evidence type="ECO:0000256" key="18">
    <source>
        <dbReference type="ARBA" id="ARBA00058861"/>
    </source>
</evidence>
<dbReference type="InterPro" id="IPR011009">
    <property type="entry name" value="Kinase-like_dom_sf"/>
</dbReference>
<comment type="catalytic activity">
    <reaction evidence="14">
        <text>a D-galactosylceramide + H2O = an N-acyl-sphingoid base + D-galactose</text>
        <dbReference type="Rhea" id="RHEA:43412"/>
        <dbReference type="ChEBI" id="CHEBI:4139"/>
        <dbReference type="ChEBI" id="CHEBI:15377"/>
        <dbReference type="ChEBI" id="CHEBI:36498"/>
        <dbReference type="ChEBI" id="CHEBI:83273"/>
    </reaction>
    <physiologicalReaction direction="left-to-right" evidence="14">
        <dbReference type="Rhea" id="RHEA:43413"/>
    </physiologicalReaction>
</comment>
<proteinExistence type="inferred from homology"/>
<dbReference type="FunFam" id="2.60.120.560:FF:000001">
    <property type="entry name" value="galactocerebrosidase precursor"/>
    <property type="match status" value="1"/>
</dbReference>
<comment type="catalytic activity">
    <reaction evidence="16">
        <text>a beta-D-galactosyl-(1&lt;-&gt;1')-N-acylsphing-4-enine + H2O = an N-acylsphing-4-enine + D-galactose</text>
        <dbReference type="Rhea" id="RHEA:14297"/>
        <dbReference type="ChEBI" id="CHEBI:4139"/>
        <dbReference type="ChEBI" id="CHEBI:15377"/>
        <dbReference type="ChEBI" id="CHEBI:18390"/>
        <dbReference type="ChEBI" id="CHEBI:52639"/>
        <dbReference type="EC" id="3.2.1.46"/>
    </reaction>
    <physiologicalReaction direction="left-to-right" evidence="16">
        <dbReference type="Rhea" id="RHEA:14298"/>
    </physiologicalReaction>
</comment>
<protein>
    <recommendedName>
        <fullName evidence="4">Galactocerebrosidase</fullName>
        <ecNumber evidence="3">3.2.1.46</ecNumber>
    </recommendedName>
    <alternativeName>
        <fullName evidence="15">Galactosylceramidase</fullName>
    </alternativeName>
</protein>
<evidence type="ECO:0000256" key="19">
    <source>
        <dbReference type="PIRSR" id="PIRSR601286-50"/>
    </source>
</evidence>
<evidence type="ECO:0000256" key="2">
    <source>
        <dbReference type="ARBA" id="ARBA00005637"/>
    </source>
</evidence>
<dbReference type="InterPro" id="IPR001245">
    <property type="entry name" value="Ser-Thr/Tyr_kinase_cat_dom"/>
</dbReference>
<dbReference type="InterPro" id="IPR013785">
    <property type="entry name" value="Aldolase_TIM"/>
</dbReference>
<keyword evidence="24" id="KW-1185">Reference proteome</keyword>
<dbReference type="Pfam" id="PF17387">
    <property type="entry name" value="Glyco_hydro_59M"/>
    <property type="match status" value="1"/>
</dbReference>
<evidence type="ECO:0000256" key="16">
    <source>
        <dbReference type="ARBA" id="ARBA00033698"/>
    </source>
</evidence>
<evidence type="ECO:0000256" key="20">
    <source>
        <dbReference type="SAM" id="Phobius"/>
    </source>
</evidence>
<dbReference type="InterPro" id="IPR017853">
    <property type="entry name" value="GH"/>
</dbReference>
<evidence type="ECO:0000256" key="12">
    <source>
        <dbReference type="ARBA" id="ARBA00023228"/>
    </source>
</evidence>
<dbReference type="Pfam" id="PF21708">
    <property type="entry name" value="Glyco_hydro_59_C"/>
    <property type="match status" value="1"/>
</dbReference>
<evidence type="ECO:0000256" key="10">
    <source>
        <dbReference type="ARBA" id="ARBA00023157"/>
    </source>
</evidence>
<sequence length="1060" mass="119153">MSRKVNSFVFFLISVWVLFCSADNNYFIDDSAGFGRTFDGIGGLSGGGATSRLLVNYAEPYRSQILDYLFKPNFGASLQILKVEIGGDAQTTDGTEPSHMHYPNDENYFRGYEWWLMREAKKRNPNITLIGLPWAFPGWVGHGENWPYHYPDITAFYVVSWIIGAKQYHDLDIDYVGIWNERSFNSKYIKILRYTLDKSGLERVKIIASDNLWQPITLSVLLDPELRSAVDVLGAHYPGTVTIPEALTLKKQLWSSEDYSTFNNDVGGGCWARILNQNYVNGMMSATISWNLVASYYQDLPFGRDGLMTAQEPWSGHYVVESPIWITAHTTQFTQPGWKYLQTVGHMAYGGTYVALTDRNGNLTIVIETMTHDHSVCVRPPLPHYNVTQQQATFSLKGSFVSVSELHVWHSKFDFKSEKPNFFQELKPVKVSNGTFSLDLDVDEVYTLTTITTGSKGSYPEPPGSAPFPKKYSDDFDVKNPYFSEAPHFADQTGVFEYFMNLTDAGAHVYTLRQVLTQSPVTWVADADQSISVIGDYSWQKISVSCDVYMEKVDTGGVFVAARVDKGGGSVRNTRGIFFWVFADGTYKVTNDLSGEIILAEGPSRTRAHVWYTLTLTVQFFLAWWLRRWTPNQKVVSSNHRMRLSLRSVFKGCSIIQTSCPNSSCHASLLHQNFIRCVCSSDFCNANITFKQQAKQTEYTQPQYSSGITDLLTGNVLIIPAGALILFISLVMALKWKILLKHCRPVTLPNTHDVFEISNIDLDKHLEMQKVVACGHFANVWQGTFQGSSVALKVFPTALQQEFIKEKDVYKLPLMTHSGIVSFLGHGKIGKEFVLVLELATQGSLNAFLSRTVCDWACILNLARTLTQGLAYLHMELKMNEVYKPPVAHCDLSSNNVLVRADGSCALCDFGCSTVLQRRGYSGIVEGRMQMGTLKYMSPEILEGCVNLSSGRCLLQADVYSLGLLLWEMLMRCSDLCTDSPVPEHTLPYETELGCSPSLEDLLTFVLEKRQRPAIPHLWARVSQGLLLQELLEDCWDHDADARLTAECAANRLRSLTLED</sequence>
<evidence type="ECO:0000256" key="21">
    <source>
        <dbReference type="SAM" id="SignalP"/>
    </source>
</evidence>
<feature type="active site" description="Nucleophile" evidence="19">
    <location>
        <position position="257"/>
    </location>
</feature>
<dbReference type="InterPro" id="IPR001286">
    <property type="entry name" value="Glyco_hydro_59"/>
</dbReference>
<dbReference type="Pfam" id="PF07714">
    <property type="entry name" value="PK_Tyr_Ser-Thr"/>
    <property type="match status" value="1"/>
</dbReference>
<dbReference type="GO" id="GO:0004336">
    <property type="term" value="F:galactosylceramidase activity"/>
    <property type="evidence" value="ECO:0007669"/>
    <property type="project" value="UniProtKB-EC"/>
</dbReference>
<dbReference type="SUPFAM" id="SSF56112">
    <property type="entry name" value="Protein kinase-like (PK-like)"/>
    <property type="match status" value="1"/>
</dbReference>
<evidence type="ECO:0000256" key="15">
    <source>
        <dbReference type="ARBA" id="ARBA00033098"/>
    </source>
</evidence>
<organism evidence="23 24">
    <name type="scientific">Hemibagrus guttatus</name>
    <dbReference type="NCBI Taxonomy" id="175788"/>
    <lineage>
        <taxon>Eukaryota</taxon>
        <taxon>Metazoa</taxon>
        <taxon>Chordata</taxon>
        <taxon>Craniata</taxon>
        <taxon>Vertebrata</taxon>
        <taxon>Euteleostomi</taxon>
        <taxon>Actinopterygii</taxon>
        <taxon>Neopterygii</taxon>
        <taxon>Teleostei</taxon>
        <taxon>Ostariophysi</taxon>
        <taxon>Siluriformes</taxon>
        <taxon>Bagridae</taxon>
        <taxon>Hemibagrus</taxon>
    </lineage>
</organism>
<accession>A0AAE0V6Y2</accession>
<keyword evidence="13" id="KW-0326">Glycosidase</keyword>
<evidence type="ECO:0000256" key="7">
    <source>
        <dbReference type="ARBA" id="ARBA00022919"/>
    </source>
</evidence>
<dbReference type="Gene3D" id="3.20.20.80">
    <property type="entry name" value="Glycosidases"/>
    <property type="match status" value="1"/>
</dbReference>
<dbReference type="EMBL" id="JAUCMX010000008">
    <property type="protein sequence ID" value="KAK3537896.1"/>
    <property type="molecule type" value="Genomic_DNA"/>
</dbReference>
<keyword evidence="20" id="KW-1133">Transmembrane helix</keyword>
<dbReference type="GO" id="GO:0004672">
    <property type="term" value="F:protein kinase activity"/>
    <property type="evidence" value="ECO:0007669"/>
    <property type="project" value="InterPro"/>
</dbReference>
<dbReference type="AlphaFoldDB" id="A0AAE0V6Y2"/>
<feature type="transmembrane region" description="Helical" evidence="20">
    <location>
        <begin position="711"/>
        <end position="734"/>
    </location>
</feature>
<dbReference type="GO" id="GO:0006683">
    <property type="term" value="P:galactosylceramide catabolic process"/>
    <property type="evidence" value="ECO:0007669"/>
    <property type="project" value="InterPro"/>
</dbReference>
<evidence type="ECO:0000256" key="5">
    <source>
        <dbReference type="ARBA" id="ARBA00022729"/>
    </source>
</evidence>
<keyword evidence="6" id="KW-0378">Hydrolase</keyword>
<dbReference type="Gene3D" id="3.30.200.20">
    <property type="entry name" value="Phosphorylase Kinase, domain 1"/>
    <property type="match status" value="1"/>
</dbReference>
<dbReference type="GO" id="GO:0016020">
    <property type="term" value="C:membrane"/>
    <property type="evidence" value="ECO:0007669"/>
    <property type="project" value="GOC"/>
</dbReference>
<dbReference type="FunFam" id="3.20.20.80:FF:000026">
    <property type="entry name" value="galactocerebrosidase precursor"/>
    <property type="match status" value="1"/>
</dbReference>
<evidence type="ECO:0000256" key="9">
    <source>
        <dbReference type="ARBA" id="ARBA00023098"/>
    </source>
</evidence>
<keyword evidence="5 21" id="KW-0732">Signal</keyword>
<dbReference type="InterPro" id="IPR049161">
    <property type="entry name" value="GH59_cat"/>
</dbReference>
<evidence type="ECO:0000313" key="24">
    <source>
        <dbReference type="Proteomes" id="UP001274896"/>
    </source>
</evidence>
<dbReference type="PRINTS" id="PR00850">
    <property type="entry name" value="GLHYDRLASE59"/>
</dbReference>
<keyword evidence="10" id="KW-1015">Disulfide bond</keyword>
<dbReference type="InterPro" id="IPR049162">
    <property type="entry name" value="GH59_C"/>
</dbReference>
<evidence type="ECO:0000256" key="3">
    <source>
        <dbReference type="ARBA" id="ARBA00012657"/>
    </source>
</evidence>
<evidence type="ECO:0000256" key="1">
    <source>
        <dbReference type="ARBA" id="ARBA00004371"/>
    </source>
</evidence>
<dbReference type="Gene3D" id="1.10.510.10">
    <property type="entry name" value="Transferase(Phosphotransferase) domain 1"/>
    <property type="match status" value="1"/>
</dbReference>
<keyword evidence="7" id="KW-0746">Sphingolipid metabolism</keyword>
<comment type="catalytic activity">
    <reaction evidence="17">
        <text>beta-D-galactosyl-(1&lt;-&gt;1)-sphing-4-enine + H2O = sphing-4-enine + D-galactose</text>
        <dbReference type="Rhea" id="RHEA:43908"/>
        <dbReference type="ChEBI" id="CHEBI:4139"/>
        <dbReference type="ChEBI" id="CHEBI:15377"/>
        <dbReference type="ChEBI" id="CHEBI:57756"/>
        <dbReference type="ChEBI" id="CHEBI:57934"/>
    </reaction>
    <physiologicalReaction direction="left-to-right" evidence="17">
        <dbReference type="Rhea" id="RHEA:43909"/>
    </physiologicalReaction>
</comment>
<evidence type="ECO:0000256" key="6">
    <source>
        <dbReference type="ARBA" id="ARBA00022801"/>
    </source>
</evidence>
<evidence type="ECO:0000256" key="4">
    <source>
        <dbReference type="ARBA" id="ARBA00019657"/>
    </source>
</evidence>
<keyword evidence="20" id="KW-0812">Transmembrane</keyword>
<evidence type="ECO:0000313" key="23">
    <source>
        <dbReference type="EMBL" id="KAK3537896.1"/>
    </source>
</evidence>
<keyword evidence="12" id="KW-0458">Lysosome</keyword>
<reference evidence="23" key="1">
    <citation type="submission" date="2023-06" db="EMBL/GenBank/DDBJ databases">
        <title>Male Hemibagrus guttatus genome.</title>
        <authorList>
            <person name="Bian C."/>
        </authorList>
    </citation>
    <scope>NUCLEOTIDE SEQUENCE</scope>
    <source>
        <strain evidence="23">Male_cb2023</strain>
        <tissue evidence="23">Muscle</tissue>
    </source>
</reference>
<dbReference type="GO" id="GO:0005764">
    <property type="term" value="C:lysosome"/>
    <property type="evidence" value="ECO:0007669"/>
    <property type="project" value="UniProtKB-SubCell"/>
</dbReference>
<dbReference type="Gene3D" id="3.20.20.70">
    <property type="entry name" value="Aldolase class I"/>
    <property type="match status" value="1"/>
</dbReference>
<keyword evidence="9" id="KW-0443">Lipid metabolism</keyword>
<keyword evidence="20" id="KW-0472">Membrane</keyword>
<dbReference type="PANTHER" id="PTHR15172:SF1">
    <property type="entry name" value="GALACTOCEREBROSIDASE"/>
    <property type="match status" value="1"/>
</dbReference>